<sequence length="83" mass="9286">MVEPTKDTWRAWGGTVVDKLGFLADEAREQGDGLAAVKLAQAFELARDAYLADVTEPQEEWLEWHDDVADGVEDRSKKNPLTI</sequence>
<dbReference type="AlphaFoldDB" id="A0A6M3J9Q1"/>
<name>A0A6M3J9Q1_9ZZZZ</name>
<dbReference type="EMBL" id="MT141544">
    <property type="protein sequence ID" value="QJA65782.1"/>
    <property type="molecule type" value="Genomic_DNA"/>
</dbReference>
<accession>A0A6M3J9Q1</accession>
<organism evidence="1">
    <name type="scientific">viral metagenome</name>
    <dbReference type="NCBI Taxonomy" id="1070528"/>
    <lineage>
        <taxon>unclassified sequences</taxon>
        <taxon>metagenomes</taxon>
        <taxon>organismal metagenomes</taxon>
    </lineage>
</organism>
<protein>
    <submittedName>
        <fullName evidence="1">Uncharacterized protein</fullName>
    </submittedName>
</protein>
<evidence type="ECO:0000313" key="1">
    <source>
        <dbReference type="EMBL" id="QJA65782.1"/>
    </source>
</evidence>
<gene>
    <name evidence="1" type="ORF">MM415B00380_0034</name>
</gene>
<proteinExistence type="predicted"/>
<reference evidence="1" key="1">
    <citation type="submission" date="2020-03" db="EMBL/GenBank/DDBJ databases">
        <title>The deep terrestrial virosphere.</title>
        <authorList>
            <person name="Holmfeldt K."/>
            <person name="Nilsson E."/>
            <person name="Simone D."/>
            <person name="Lopez-Fernandez M."/>
            <person name="Wu X."/>
            <person name="de Brujin I."/>
            <person name="Lundin D."/>
            <person name="Andersson A."/>
            <person name="Bertilsson S."/>
            <person name="Dopson M."/>
        </authorList>
    </citation>
    <scope>NUCLEOTIDE SEQUENCE</scope>
    <source>
        <strain evidence="1">MM415B00380</strain>
    </source>
</reference>